<sequence>MSTPIPRSSPSVDDIINFLNPVSSPSSPSSQHSVSRPTAANTADNDYYYSDDDDSQSEVESTGGRGMYDDRNLRFASSRILDYVVPPPPPTSSTALSSSLNSSYSDSSSSYESDLSMSSTTSCSYSTSSLCSSTPSLNLLSTKVGLSLIDDVLQRINGTTTKNQNFNALEEEDEPNVVMNESGVVVSPPRLHQYHREGCEDEEEEEENNGTFNTFNSRKSKSKKKKRDKKTKFKGIPRVASLKPSTKIVTFDEPVGKINSANGEKDLRLRFKGNGLCIKRLKEEVERLKVELERPEEKVEEECTKEEEERKDLEKIKVFLKSEKIDFTEARKLRSEVSTKRRNVEKIEAENASIKSNIVKYKRTIQQVNVEVDKVNKLIHFESSRLKTLKKSYTKSKKSPQTLIPVVKKTDMLKYYSKLSKYSSFLNEDIEEGKDELKRVKLGLSRLKREVEEGVGERWKENYYNGRAVDSPEAKVKKAVVKERVVEEEYQDKMLMDRMRRVMNFDSDSD</sequence>
<gene>
    <name evidence="3" type="ORF">TL16_g07107</name>
</gene>
<feature type="region of interest" description="Disordered" evidence="2">
    <location>
        <begin position="1"/>
        <end position="70"/>
    </location>
</feature>
<proteinExistence type="predicted"/>
<evidence type="ECO:0000313" key="4">
    <source>
        <dbReference type="Proteomes" id="UP001162640"/>
    </source>
</evidence>
<evidence type="ECO:0000313" key="3">
    <source>
        <dbReference type="EMBL" id="GMH76500.1"/>
    </source>
</evidence>
<organism evidence="3 4">
    <name type="scientific">Triparma laevis f. inornata</name>
    <dbReference type="NCBI Taxonomy" id="1714386"/>
    <lineage>
        <taxon>Eukaryota</taxon>
        <taxon>Sar</taxon>
        <taxon>Stramenopiles</taxon>
        <taxon>Ochrophyta</taxon>
        <taxon>Bolidophyceae</taxon>
        <taxon>Parmales</taxon>
        <taxon>Triparmaceae</taxon>
        <taxon>Triparma</taxon>
    </lineage>
</organism>
<keyword evidence="1" id="KW-0175">Coiled coil</keyword>
<feature type="compositionally biased region" description="Low complexity" evidence="2">
    <location>
        <begin position="92"/>
        <end position="118"/>
    </location>
</feature>
<feature type="region of interest" description="Disordered" evidence="2">
    <location>
        <begin position="84"/>
        <end position="118"/>
    </location>
</feature>
<dbReference type="Proteomes" id="UP001162640">
    <property type="component" value="Unassembled WGS sequence"/>
</dbReference>
<feature type="compositionally biased region" description="Basic residues" evidence="2">
    <location>
        <begin position="218"/>
        <end position="235"/>
    </location>
</feature>
<protein>
    <submittedName>
        <fullName evidence="3">Uncharacterized protein</fullName>
    </submittedName>
</protein>
<feature type="compositionally biased region" description="Low complexity" evidence="2">
    <location>
        <begin position="21"/>
        <end position="48"/>
    </location>
</feature>
<evidence type="ECO:0000256" key="1">
    <source>
        <dbReference type="SAM" id="Coils"/>
    </source>
</evidence>
<comment type="caution">
    <text evidence="3">The sequence shown here is derived from an EMBL/GenBank/DDBJ whole genome shotgun (WGS) entry which is preliminary data.</text>
</comment>
<reference evidence="4" key="1">
    <citation type="journal article" date="2023" name="Commun. Biol.">
        <title>Genome analysis of Parmales, the sister group of diatoms, reveals the evolutionary specialization of diatoms from phago-mixotrophs to photoautotrophs.</title>
        <authorList>
            <person name="Ban H."/>
            <person name="Sato S."/>
            <person name="Yoshikawa S."/>
            <person name="Yamada K."/>
            <person name="Nakamura Y."/>
            <person name="Ichinomiya M."/>
            <person name="Sato N."/>
            <person name="Blanc-Mathieu R."/>
            <person name="Endo H."/>
            <person name="Kuwata A."/>
            <person name="Ogata H."/>
        </authorList>
    </citation>
    <scope>NUCLEOTIDE SEQUENCE [LARGE SCALE GENOMIC DNA]</scope>
</reference>
<name>A0A9W7AV37_9STRA</name>
<dbReference type="EMBL" id="BLQM01000221">
    <property type="protein sequence ID" value="GMH76500.1"/>
    <property type="molecule type" value="Genomic_DNA"/>
</dbReference>
<feature type="compositionally biased region" description="Acidic residues" evidence="2">
    <location>
        <begin position="199"/>
        <end position="208"/>
    </location>
</feature>
<feature type="coiled-coil region" evidence="1">
    <location>
        <begin position="278"/>
        <end position="364"/>
    </location>
</feature>
<feature type="region of interest" description="Disordered" evidence="2">
    <location>
        <begin position="189"/>
        <end position="235"/>
    </location>
</feature>
<feature type="compositionally biased region" description="Polar residues" evidence="2">
    <location>
        <begin position="1"/>
        <end position="11"/>
    </location>
</feature>
<accession>A0A9W7AV37</accession>
<evidence type="ECO:0000256" key="2">
    <source>
        <dbReference type="SAM" id="MobiDB-lite"/>
    </source>
</evidence>
<dbReference type="AlphaFoldDB" id="A0A9W7AV37"/>